<dbReference type="KEGG" id="ohi:H8790_10775"/>
<dbReference type="GO" id="GO:0006783">
    <property type="term" value="P:heme biosynthetic process"/>
    <property type="evidence" value="ECO:0007669"/>
    <property type="project" value="TreeGrafter"/>
</dbReference>
<dbReference type="SUPFAM" id="SSF52218">
    <property type="entry name" value="Flavoproteins"/>
    <property type="match status" value="1"/>
</dbReference>
<protein>
    <submittedName>
        <fullName evidence="2">Flavodoxin family protein</fullName>
    </submittedName>
</protein>
<name>A0A7G9B2Z3_9FIRM</name>
<dbReference type="AlphaFoldDB" id="A0A7G9B2Z3"/>
<dbReference type="PANTHER" id="PTHR38030:SF2">
    <property type="entry name" value="PROTOPORPHYRINOGEN IX DEHYDROGENASE [QUINONE]"/>
    <property type="match status" value="1"/>
</dbReference>
<reference evidence="2 3" key="1">
    <citation type="submission" date="2020-08" db="EMBL/GenBank/DDBJ databases">
        <authorList>
            <person name="Liu C."/>
            <person name="Sun Q."/>
        </authorList>
    </citation>
    <scope>NUCLEOTIDE SEQUENCE [LARGE SCALE GENOMIC DNA]</scope>
    <source>
        <strain evidence="2 3">NSJ-62</strain>
    </source>
</reference>
<organism evidence="2 3">
    <name type="scientific">Oscillibacter hominis</name>
    <dbReference type="NCBI Taxonomy" id="2763056"/>
    <lineage>
        <taxon>Bacteria</taxon>
        <taxon>Bacillati</taxon>
        <taxon>Bacillota</taxon>
        <taxon>Clostridia</taxon>
        <taxon>Eubacteriales</taxon>
        <taxon>Oscillospiraceae</taxon>
        <taxon>Oscillibacter</taxon>
    </lineage>
</organism>
<dbReference type="GO" id="GO:0010181">
    <property type="term" value="F:FMN binding"/>
    <property type="evidence" value="ECO:0007669"/>
    <property type="project" value="TreeGrafter"/>
</dbReference>
<sequence>MKAIILYVSTHHGNTKRLAECMADSIGADLVDLTKEDAPDTSGYDVIGLTSGIYHQSFHDALKAYVNDTDFAPHQRVFLADTCGTSYRDYTRGMRKLLMEKGVCWAGSFQCPGYDTFGVFGKIGGISKGRPSEKDLQRARDFVRRITRE</sequence>
<evidence type="ECO:0000313" key="3">
    <source>
        <dbReference type="Proteomes" id="UP000515960"/>
    </source>
</evidence>
<evidence type="ECO:0000313" key="2">
    <source>
        <dbReference type="EMBL" id="QNL43924.1"/>
    </source>
</evidence>
<dbReference type="Gene3D" id="3.40.50.360">
    <property type="match status" value="1"/>
</dbReference>
<gene>
    <name evidence="2" type="ORF">H8790_10775</name>
</gene>
<feature type="domain" description="Flavodoxin" evidence="1">
    <location>
        <begin position="5"/>
        <end position="99"/>
    </location>
</feature>
<evidence type="ECO:0000259" key="1">
    <source>
        <dbReference type="Pfam" id="PF12724"/>
    </source>
</evidence>
<dbReference type="InterPro" id="IPR029039">
    <property type="entry name" value="Flavoprotein-like_sf"/>
</dbReference>
<dbReference type="Pfam" id="PF12724">
    <property type="entry name" value="Flavodoxin_5"/>
    <property type="match status" value="1"/>
</dbReference>
<dbReference type="PANTHER" id="PTHR38030">
    <property type="entry name" value="PROTOPORPHYRINOGEN IX DEHYDROGENASE [MENAQUINONE]"/>
    <property type="match status" value="1"/>
</dbReference>
<dbReference type="GO" id="GO:0070819">
    <property type="term" value="F:menaquinone-dependent protoporphyrinogen oxidase activity"/>
    <property type="evidence" value="ECO:0007669"/>
    <property type="project" value="TreeGrafter"/>
</dbReference>
<dbReference type="EMBL" id="CP060490">
    <property type="protein sequence ID" value="QNL43924.1"/>
    <property type="molecule type" value="Genomic_DNA"/>
</dbReference>
<dbReference type="RefSeq" id="WP_187332504.1">
    <property type="nucleotide sequence ID" value="NZ_CP060490.1"/>
</dbReference>
<keyword evidence="3" id="KW-1185">Reference proteome</keyword>
<dbReference type="InterPro" id="IPR026816">
    <property type="entry name" value="Flavodoxin_dom"/>
</dbReference>
<dbReference type="Proteomes" id="UP000515960">
    <property type="component" value="Chromosome"/>
</dbReference>
<accession>A0A7G9B2Z3</accession>
<proteinExistence type="predicted"/>
<dbReference type="InterPro" id="IPR052200">
    <property type="entry name" value="Protoporphyrinogen_IX_DH"/>
</dbReference>